<accession>A0A4R6SFQ9</accession>
<comment type="caution">
    <text evidence="1">The sequence shown here is derived from an EMBL/GenBank/DDBJ whole genome shotgun (WGS) entry which is preliminary data.</text>
</comment>
<reference evidence="1 2" key="1">
    <citation type="submission" date="2019-03" db="EMBL/GenBank/DDBJ databases">
        <title>Genomic Encyclopedia of Type Strains, Phase IV (KMG-IV): sequencing the most valuable type-strain genomes for metagenomic binning, comparative biology and taxonomic classification.</title>
        <authorList>
            <person name="Goeker M."/>
        </authorList>
    </citation>
    <scope>NUCLEOTIDE SEQUENCE [LARGE SCALE GENOMIC DNA]</scope>
    <source>
        <strain evidence="1 2">DSM 45361</strain>
    </source>
</reference>
<dbReference type="RefSeq" id="WP_133849227.1">
    <property type="nucleotide sequence ID" value="NZ_SNXZ01000002.1"/>
</dbReference>
<dbReference type="OrthoDB" id="3553984at2"/>
<protein>
    <submittedName>
        <fullName evidence="1">Uncharacterized protein</fullName>
    </submittedName>
</protein>
<organism evidence="1 2">
    <name type="scientific">Labedaea rhizosphaerae</name>
    <dbReference type="NCBI Taxonomy" id="598644"/>
    <lineage>
        <taxon>Bacteria</taxon>
        <taxon>Bacillati</taxon>
        <taxon>Actinomycetota</taxon>
        <taxon>Actinomycetes</taxon>
        <taxon>Pseudonocardiales</taxon>
        <taxon>Pseudonocardiaceae</taxon>
        <taxon>Labedaea</taxon>
    </lineage>
</organism>
<dbReference type="EMBL" id="SNXZ01000002">
    <property type="protein sequence ID" value="TDQ00523.1"/>
    <property type="molecule type" value="Genomic_DNA"/>
</dbReference>
<gene>
    <name evidence="1" type="ORF">EV186_102384</name>
</gene>
<dbReference type="Proteomes" id="UP000295444">
    <property type="component" value="Unassembled WGS sequence"/>
</dbReference>
<proteinExistence type="predicted"/>
<dbReference type="AlphaFoldDB" id="A0A4R6SFQ9"/>
<keyword evidence="2" id="KW-1185">Reference proteome</keyword>
<evidence type="ECO:0000313" key="2">
    <source>
        <dbReference type="Proteomes" id="UP000295444"/>
    </source>
</evidence>
<name>A0A4R6SFQ9_LABRH</name>
<evidence type="ECO:0000313" key="1">
    <source>
        <dbReference type="EMBL" id="TDQ00523.1"/>
    </source>
</evidence>
<sequence length="286" mass="30062">MDIESLAHEAVDTVTRHLRHRGADAAGRLANAAVDRVYRVIAGRLRAHPAGRQALRSLLDNPADLRCKVRATELVAREAGADRSFAETLDAAARNAGIVVQGAAARYQRMDNRGDYRDIRAGRDVNFKNRQYRIGSIRFGTGGLVSGIAVLVVALGGGTAAVVSASGDQVSLSSAVGRWERPGQQAPSFKVGPAVLTVDDKGAFTFTMNVTISVPGQQVPGFSGVSFDCHGTVEPAHDHYTLRSSSGQCGTFDARLSSDGHAIDLFLSSTESSNGSLTLTKAGASA</sequence>